<reference evidence="3" key="1">
    <citation type="submission" date="2025-08" db="UniProtKB">
        <authorList>
            <consortium name="RefSeq"/>
        </authorList>
    </citation>
    <scope>IDENTIFICATION</scope>
    <source>
        <tissue evidence="3">Whole larvae</tissue>
    </source>
</reference>
<gene>
    <name evidence="3" type="primary">LOC116412677</name>
</gene>
<dbReference type="RefSeq" id="XP_052758409.1">
    <property type="nucleotide sequence ID" value="XM_052902449.1"/>
</dbReference>
<organism evidence="2 3">
    <name type="scientific">Galleria mellonella</name>
    <name type="common">Greater wax moth</name>
    <dbReference type="NCBI Taxonomy" id="7137"/>
    <lineage>
        <taxon>Eukaryota</taxon>
        <taxon>Metazoa</taxon>
        <taxon>Ecdysozoa</taxon>
        <taxon>Arthropoda</taxon>
        <taxon>Hexapoda</taxon>
        <taxon>Insecta</taxon>
        <taxon>Pterygota</taxon>
        <taxon>Neoptera</taxon>
        <taxon>Endopterygota</taxon>
        <taxon>Lepidoptera</taxon>
        <taxon>Glossata</taxon>
        <taxon>Ditrysia</taxon>
        <taxon>Pyraloidea</taxon>
        <taxon>Pyralidae</taxon>
        <taxon>Galleriinae</taxon>
        <taxon>Galleria</taxon>
    </lineage>
</organism>
<keyword evidence="1" id="KW-0732">Signal</keyword>
<dbReference type="Proteomes" id="UP001652740">
    <property type="component" value="Unplaced"/>
</dbReference>
<name>A0ABM3N4D5_GALME</name>
<keyword evidence="2" id="KW-1185">Reference proteome</keyword>
<feature type="chain" id="PRO_5045706796" evidence="1">
    <location>
        <begin position="17"/>
        <end position="111"/>
    </location>
</feature>
<evidence type="ECO:0000313" key="2">
    <source>
        <dbReference type="Proteomes" id="UP001652740"/>
    </source>
</evidence>
<protein>
    <submittedName>
        <fullName evidence="3">Uncharacterized protein LOC116412677</fullName>
    </submittedName>
</protein>
<accession>A0ABM3N4D5</accession>
<sequence>MKIIILILSAVVFVECGHTFMGTNVLRPLVQHHKAKFSSYIFRKRVEYYNYTLPRIYIVNGESIKGILAYDLTDSSASANITQGGIGYNYFNLRMKSERGKKLYYDIYVYV</sequence>
<evidence type="ECO:0000313" key="3">
    <source>
        <dbReference type="RefSeq" id="XP_052758409.1"/>
    </source>
</evidence>
<dbReference type="InterPro" id="IPR031734">
    <property type="entry name" value="MBF2"/>
</dbReference>
<dbReference type="GeneID" id="116412677"/>
<dbReference type="Pfam" id="PF15868">
    <property type="entry name" value="MBF2"/>
    <property type="match status" value="1"/>
</dbReference>
<proteinExistence type="predicted"/>
<feature type="signal peptide" evidence="1">
    <location>
        <begin position="1"/>
        <end position="16"/>
    </location>
</feature>
<evidence type="ECO:0000256" key="1">
    <source>
        <dbReference type="SAM" id="SignalP"/>
    </source>
</evidence>